<organism evidence="1 2">
    <name type="scientific">Hyella patelloides LEGE 07179</name>
    <dbReference type="NCBI Taxonomy" id="945734"/>
    <lineage>
        <taxon>Bacteria</taxon>
        <taxon>Bacillati</taxon>
        <taxon>Cyanobacteriota</taxon>
        <taxon>Cyanophyceae</taxon>
        <taxon>Pleurocapsales</taxon>
        <taxon>Hyellaceae</taxon>
        <taxon>Hyella</taxon>
    </lineage>
</organism>
<dbReference type="EMBL" id="CAACVJ010000168">
    <property type="protein sequence ID" value="VEP14210.1"/>
    <property type="molecule type" value="Genomic_DNA"/>
</dbReference>
<dbReference type="AlphaFoldDB" id="A0A563VRX7"/>
<keyword evidence="2" id="KW-1185">Reference proteome</keyword>
<proteinExistence type="predicted"/>
<dbReference type="RefSeq" id="WP_281291092.1">
    <property type="nucleotide sequence ID" value="NZ_LR213785.1"/>
</dbReference>
<reference evidence="1 2" key="1">
    <citation type="submission" date="2019-01" db="EMBL/GenBank/DDBJ databases">
        <authorList>
            <person name="Brito A."/>
        </authorList>
    </citation>
    <scope>NUCLEOTIDE SEQUENCE [LARGE SCALE GENOMIC DNA]</scope>
    <source>
        <strain evidence="1">1</strain>
    </source>
</reference>
<sequence length="40" mass="4549">MNCVNAIALTKRDSEQSGLLSILFDQKLLLEEVENWGIEK</sequence>
<gene>
    <name evidence="1" type="ORF">H1P_250002</name>
</gene>
<accession>A0A563VRX7</accession>
<evidence type="ECO:0000313" key="1">
    <source>
        <dbReference type="EMBL" id="VEP14210.1"/>
    </source>
</evidence>
<protein>
    <submittedName>
        <fullName evidence="1">Uncharacterized protein</fullName>
    </submittedName>
</protein>
<evidence type="ECO:0000313" key="2">
    <source>
        <dbReference type="Proteomes" id="UP000320055"/>
    </source>
</evidence>
<name>A0A563VRX7_9CYAN</name>
<dbReference type="Proteomes" id="UP000320055">
    <property type="component" value="Unassembled WGS sequence"/>
</dbReference>